<evidence type="ECO:0000256" key="1">
    <source>
        <dbReference type="SAM" id="MobiDB-lite"/>
    </source>
</evidence>
<dbReference type="EMBL" id="VSSQ01004621">
    <property type="protein sequence ID" value="MPM25976.1"/>
    <property type="molecule type" value="Genomic_DNA"/>
</dbReference>
<feature type="compositionally biased region" description="Basic and acidic residues" evidence="1">
    <location>
        <begin position="108"/>
        <end position="118"/>
    </location>
</feature>
<feature type="region of interest" description="Disordered" evidence="1">
    <location>
        <begin position="84"/>
        <end position="118"/>
    </location>
</feature>
<evidence type="ECO:0000313" key="2">
    <source>
        <dbReference type="EMBL" id="MPM25976.1"/>
    </source>
</evidence>
<sequence>MSHPVGEVEHLDGQRGQGDVEPPEDLGEPGHDHGDQDVQDEDGEEDDHRGVGDGGDDFPPQFVLALQEGGQAVEGFVQLAAFFSGGDDGDHEGVELRPGAKGAAEGESSVHGHLDAPD</sequence>
<proteinExistence type="predicted"/>
<name>A0A644YBP5_9ZZZZ</name>
<gene>
    <name evidence="2" type="ORF">SDC9_72477</name>
</gene>
<comment type="caution">
    <text evidence="2">The sequence shown here is derived from an EMBL/GenBank/DDBJ whole genome shotgun (WGS) entry which is preliminary data.</text>
</comment>
<feature type="compositionally biased region" description="Basic and acidic residues" evidence="1">
    <location>
        <begin position="1"/>
        <end position="13"/>
    </location>
</feature>
<accession>A0A644YBP5</accession>
<reference evidence="2" key="1">
    <citation type="submission" date="2019-08" db="EMBL/GenBank/DDBJ databases">
        <authorList>
            <person name="Kucharzyk K."/>
            <person name="Murdoch R.W."/>
            <person name="Higgins S."/>
            <person name="Loffler F."/>
        </authorList>
    </citation>
    <scope>NUCLEOTIDE SEQUENCE</scope>
</reference>
<organism evidence="2">
    <name type="scientific">bioreactor metagenome</name>
    <dbReference type="NCBI Taxonomy" id="1076179"/>
    <lineage>
        <taxon>unclassified sequences</taxon>
        <taxon>metagenomes</taxon>
        <taxon>ecological metagenomes</taxon>
    </lineage>
</organism>
<protein>
    <submittedName>
        <fullName evidence="2">Uncharacterized protein</fullName>
    </submittedName>
</protein>
<dbReference type="AlphaFoldDB" id="A0A644YBP5"/>
<feature type="region of interest" description="Disordered" evidence="1">
    <location>
        <begin position="1"/>
        <end position="62"/>
    </location>
</feature>